<sequence length="184" mass="20468">MCSTNTTVYSCRSSALDTDCNKNTFKTNLFSTCHNVNGTNIFTDDTQCKDKYYITKDYFGLSNARTIQVTLAKNKICPVQIFNQIGDGIPGFITIQTANKANITYKQMNKTIYFNNSGDFDMNSYKLATTTKFTIAEGEGIALIGSNPFVNGTPTVFEIKYQDGKNLKVGVISFALSLLTYFFT</sequence>
<evidence type="ECO:0000313" key="1">
    <source>
        <dbReference type="EMBL" id="CDW84184.1"/>
    </source>
</evidence>
<protein>
    <submittedName>
        <fullName evidence="1">Uncharacterized protein</fullName>
    </submittedName>
</protein>
<evidence type="ECO:0000313" key="2">
    <source>
        <dbReference type="Proteomes" id="UP000039865"/>
    </source>
</evidence>
<organism evidence="1 2">
    <name type="scientific">Stylonychia lemnae</name>
    <name type="common">Ciliate</name>
    <dbReference type="NCBI Taxonomy" id="5949"/>
    <lineage>
        <taxon>Eukaryota</taxon>
        <taxon>Sar</taxon>
        <taxon>Alveolata</taxon>
        <taxon>Ciliophora</taxon>
        <taxon>Intramacronucleata</taxon>
        <taxon>Spirotrichea</taxon>
        <taxon>Stichotrichia</taxon>
        <taxon>Sporadotrichida</taxon>
        <taxon>Oxytrichidae</taxon>
        <taxon>Stylonychinae</taxon>
        <taxon>Stylonychia</taxon>
    </lineage>
</organism>
<dbReference type="OrthoDB" id="10472549at2759"/>
<proteinExistence type="predicted"/>
<keyword evidence="2" id="KW-1185">Reference proteome</keyword>
<reference evidence="1 2" key="1">
    <citation type="submission" date="2014-06" db="EMBL/GenBank/DDBJ databases">
        <authorList>
            <person name="Swart Estienne"/>
        </authorList>
    </citation>
    <scope>NUCLEOTIDE SEQUENCE [LARGE SCALE GENOMIC DNA]</scope>
    <source>
        <strain evidence="1 2">130c</strain>
    </source>
</reference>
<name>A0A078APU3_STYLE</name>
<accession>A0A078APU3</accession>
<dbReference type="InParanoid" id="A0A078APU3"/>
<dbReference type="Proteomes" id="UP000039865">
    <property type="component" value="Unassembled WGS sequence"/>
</dbReference>
<dbReference type="AlphaFoldDB" id="A0A078APU3"/>
<dbReference type="EMBL" id="CCKQ01012553">
    <property type="protein sequence ID" value="CDW84184.1"/>
    <property type="molecule type" value="Genomic_DNA"/>
</dbReference>
<gene>
    <name evidence="1" type="primary">Contig14826.g15793</name>
    <name evidence="1" type="ORF">STYLEM_13241</name>
</gene>